<dbReference type="Gene3D" id="3.30.450.20">
    <property type="entry name" value="PAS domain"/>
    <property type="match status" value="1"/>
</dbReference>
<dbReference type="CDD" id="cd18773">
    <property type="entry name" value="PDC1_HK_sensor"/>
    <property type="match status" value="1"/>
</dbReference>
<protein>
    <submittedName>
        <fullName evidence="3">Phosphoserine phosphatase RsbU</fullName>
        <ecNumber evidence="3">3.1.3.3</ecNumber>
    </submittedName>
</protein>
<reference evidence="3 4" key="1">
    <citation type="submission" date="2020-04" db="EMBL/GenBank/DDBJ databases">
        <authorList>
            <consortium name="Desulfovibrio sp. FSS-1 genome sequencing consortium"/>
            <person name="Shimoshige H."/>
            <person name="Kobayashi H."/>
            <person name="Maekawa T."/>
        </authorList>
    </citation>
    <scope>NUCLEOTIDE SEQUENCE [LARGE SCALE GENOMIC DNA]</scope>
    <source>
        <strain evidence="3 4">SIID29052-01</strain>
    </source>
</reference>
<dbReference type="SUPFAM" id="SSF81606">
    <property type="entry name" value="PP2C-like"/>
    <property type="match status" value="1"/>
</dbReference>
<feature type="domain" description="HAMP" evidence="2">
    <location>
        <begin position="402"/>
        <end position="454"/>
    </location>
</feature>
<dbReference type="CDD" id="cd06225">
    <property type="entry name" value="HAMP"/>
    <property type="match status" value="1"/>
</dbReference>
<name>A0A6V8LWD7_9BACT</name>
<comment type="caution">
    <text evidence="3">The sequence shown here is derived from an EMBL/GenBank/DDBJ whole genome shotgun (WGS) entry which is preliminary data.</text>
</comment>
<proteinExistence type="predicted"/>
<evidence type="ECO:0000313" key="4">
    <source>
        <dbReference type="Proteomes" id="UP000494245"/>
    </source>
</evidence>
<dbReference type="GO" id="GO:0007165">
    <property type="term" value="P:signal transduction"/>
    <property type="evidence" value="ECO:0007669"/>
    <property type="project" value="InterPro"/>
</dbReference>
<dbReference type="InterPro" id="IPR052016">
    <property type="entry name" value="Bact_Sigma-Reg"/>
</dbReference>
<gene>
    <name evidence="3" type="primary">rsbU_3</name>
    <name evidence="3" type="ORF">NNJEOMEG_02435</name>
</gene>
<dbReference type="GO" id="GO:0016791">
    <property type="term" value="F:phosphatase activity"/>
    <property type="evidence" value="ECO:0007669"/>
    <property type="project" value="TreeGrafter"/>
</dbReference>
<dbReference type="GO" id="GO:0016020">
    <property type="term" value="C:membrane"/>
    <property type="evidence" value="ECO:0007669"/>
    <property type="project" value="InterPro"/>
</dbReference>
<dbReference type="PANTHER" id="PTHR43156:SF2">
    <property type="entry name" value="STAGE II SPORULATION PROTEIN E"/>
    <property type="match status" value="1"/>
</dbReference>
<sequence>MRIRSKLSALLLAAVLVPLCVLGWFDWRQATDLGLRLSADTAARLEAVAARELAHSAEMLAEGCSDALDLLETALSLMAGEAARLLEAPARHQDTPVLFGTDFDAGVVPPEKLVPLVDSDVPGSYEHLVFHTPPELPPAEALREARALQDMLPTMRTLFARHKDLMAFGYVGLSTGLHMAYPGHGGYPRDYDPRRRPWYRSAARERGITWSVMADAVTRQVMATMALAVTAPDGSLLGVAGLDIPMGALFLKSDPSRNVQGNMRTLVLSVKPGDLAGLPDPVVVASRDYAREAVDWKAPVELVRLTSPDREALAAVTHDLSQGRSGVRRLPVAGQDSLLAYAPVAGRELAVALLTPRGEVIAGALEAEALVLADVDRMAARMGWFVSAVALAVAGLALAVSRTATRPVQELARAARRLAAGDFEARAPERGRDELAELARAFNDMAPHLLERLKLKGDMALAMEVQQHLLPHRPPDIRGLDVAATSLYCDETGGDYFDFLEFAQEDAAHADIVVGDVTGHGMPAALFMASGRALLRGRAMGLPGPALLLTEVNRLLWQDTQLSGRFITLFFLRLDHKARELIWCRAGHDPAILHDPRAGTFEILMGSGIPLGVEPDWTYTEKRRPWLEPGQLLLLYTDGIHEAVNPDGAMYGRERLKAVLAANANAPASTVVNALMADLKVFKDGLPLEDDVTLVVVKATH</sequence>
<evidence type="ECO:0000259" key="2">
    <source>
        <dbReference type="PROSITE" id="PS50885"/>
    </source>
</evidence>
<dbReference type="PANTHER" id="PTHR43156">
    <property type="entry name" value="STAGE II SPORULATION PROTEIN E-RELATED"/>
    <property type="match status" value="1"/>
</dbReference>
<organism evidence="3 4">
    <name type="scientific">Fundidesulfovibrio magnetotacticus</name>
    <dbReference type="NCBI Taxonomy" id="2730080"/>
    <lineage>
        <taxon>Bacteria</taxon>
        <taxon>Pseudomonadati</taxon>
        <taxon>Thermodesulfobacteriota</taxon>
        <taxon>Desulfovibrionia</taxon>
        <taxon>Desulfovibrionales</taxon>
        <taxon>Desulfovibrionaceae</taxon>
        <taxon>Fundidesulfovibrio</taxon>
    </lineage>
</organism>
<keyword evidence="4" id="KW-1185">Reference proteome</keyword>
<dbReference type="PROSITE" id="PS50885">
    <property type="entry name" value="HAMP"/>
    <property type="match status" value="1"/>
</dbReference>
<dbReference type="Gene3D" id="3.60.40.10">
    <property type="entry name" value="PPM-type phosphatase domain"/>
    <property type="match status" value="1"/>
</dbReference>
<dbReference type="InterPro" id="IPR003660">
    <property type="entry name" value="HAMP_dom"/>
</dbReference>
<dbReference type="SMART" id="SM00331">
    <property type="entry name" value="PP2C_SIG"/>
    <property type="match status" value="1"/>
</dbReference>
<dbReference type="EC" id="3.1.3.3" evidence="3"/>
<dbReference type="Proteomes" id="UP000494245">
    <property type="component" value="Unassembled WGS sequence"/>
</dbReference>
<dbReference type="AlphaFoldDB" id="A0A6V8LWD7"/>
<dbReference type="SMART" id="SM00304">
    <property type="entry name" value="HAMP"/>
    <property type="match status" value="1"/>
</dbReference>
<keyword evidence="1 3" id="KW-0378">Hydrolase</keyword>
<dbReference type="SUPFAM" id="SSF158472">
    <property type="entry name" value="HAMP domain-like"/>
    <property type="match status" value="1"/>
</dbReference>
<dbReference type="InterPro" id="IPR001932">
    <property type="entry name" value="PPM-type_phosphatase-like_dom"/>
</dbReference>
<dbReference type="EMBL" id="BLTE01000011">
    <property type="protein sequence ID" value="GFK94588.1"/>
    <property type="molecule type" value="Genomic_DNA"/>
</dbReference>
<dbReference type="Pfam" id="PF00672">
    <property type="entry name" value="HAMP"/>
    <property type="match status" value="1"/>
</dbReference>
<dbReference type="Gene3D" id="6.10.340.10">
    <property type="match status" value="1"/>
</dbReference>
<reference evidence="3 4" key="2">
    <citation type="submission" date="2020-05" db="EMBL/GenBank/DDBJ databases">
        <title>Draft genome sequence of Desulfovibrio sp. strainFSS-1.</title>
        <authorList>
            <person name="Shimoshige H."/>
            <person name="Kobayashi H."/>
            <person name="Maekawa T."/>
        </authorList>
    </citation>
    <scope>NUCLEOTIDE SEQUENCE [LARGE SCALE GENOMIC DNA]</scope>
    <source>
        <strain evidence="3 4">SIID29052-01</strain>
    </source>
</reference>
<dbReference type="RefSeq" id="WP_173084823.1">
    <property type="nucleotide sequence ID" value="NZ_BLTE01000011.1"/>
</dbReference>
<dbReference type="InterPro" id="IPR036457">
    <property type="entry name" value="PPM-type-like_dom_sf"/>
</dbReference>
<dbReference type="Pfam" id="PF07228">
    <property type="entry name" value="SpoIIE"/>
    <property type="match status" value="1"/>
</dbReference>
<accession>A0A6V8LWD7</accession>
<evidence type="ECO:0000313" key="3">
    <source>
        <dbReference type="EMBL" id="GFK94588.1"/>
    </source>
</evidence>
<evidence type="ECO:0000256" key="1">
    <source>
        <dbReference type="ARBA" id="ARBA00022801"/>
    </source>
</evidence>